<reference evidence="1 2" key="1">
    <citation type="submission" date="2021-01" db="EMBL/GenBank/DDBJ databases">
        <title>Cercospora kikuchii MAFF 305040 whole genome shotgun sequence.</title>
        <authorList>
            <person name="Kashiwa T."/>
            <person name="Suzuki T."/>
        </authorList>
    </citation>
    <scope>NUCLEOTIDE SEQUENCE [LARGE SCALE GENOMIC DNA]</scope>
    <source>
        <strain evidence="1 2">MAFF 305040</strain>
    </source>
</reference>
<organism evidence="1 2">
    <name type="scientific">Cercospora kikuchii</name>
    <dbReference type="NCBI Taxonomy" id="84275"/>
    <lineage>
        <taxon>Eukaryota</taxon>
        <taxon>Fungi</taxon>
        <taxon>Dikarya</taxon>
        <taxon>Ascomycota</taxon>
        <taxon>Pezizomycotina</taxon>
        <taxon>Dothideomycetes</taxon>
        <taxon>Dothideomycetidae</taxon>
        <taxon>Mycosphaerellales</taxon>
        <taxon>Mycosphaerellaceae</taxon>
        <taxon>Cercospora</taxon>
    </lineage>
</organism>
<evidence type="ECO:0000313" key="2">
    <source>
        <dbReference type="Proteomes" id="UP000825890"/>
    </source>
</evidence>
<dbReference type="GeneID" id="68293351"/>
<dbReference type="SUPFAM" id="SSF52047">
    <property type="entry name" value="RNI-like"/>
    <property type="match status" value="1"/>
</dbReference>
<dbReference type="RefSeq" id="XP_044659069.1">
    <property type="nucleotide sequence ID" value="XM_044803134.1"/>
</dbReference>
<dbReference type="AlphaFoldDB" id="A0A9P3FHS4"/>
<name>A0A9P3FHS4_9PEZI</name>
<dbReference type="Gene3D" id="3.80.10.10">
    <property type="entry name" value="Ribonuclease Inhibitor"/>
    <property type="match status" value="1"/>
</dbReference>
<gene>
    <name evidence="1" type="ORF">CKM354_000777600</name>
</gene>
<evidence type="ECO:0000313" key="1">
    <source>
        <dbReference type="EMBL" id="GIZ44582.1"/>
    </source>
</evidence>
<protein>
    <recommendedName>
        <fullName evidence="3">F-box domain-containing protein</fullName>
    </recommendedName>
</protein>
<dbReference type="OrthoDB" id="3646757at2759"/>
<dbReference type="EMBL" id="BOLY01000004">
    <property type="protein sequence ID" value="GIZ44582.1"/>
    <property type="molecule type" value="Genomic_DNA"/>
</dbReference>
<dbReference type="Proteomes" id="UP000825890">
    <property type="component" value="Unassembled WGS sequence"/>
</dbReference>
<dbReference type="InterPro" id="IPR032675">
    <property type="entry name" value="LRR_dom_sf"/>
</dbReference>
<evidence type="ECO:0008006" key="3">
    <source>
        <dbReference type="Google" id="ProtNLM"/>
    </source>
</evidence>
<accession>A0A9P3FHS4</accession>
<comment type="caution">
    <text evidence="1">The sequence shown here is derived from an EMBL/GenBank/DDBJ whole genome shotgun (WGS) entry which is preliminary data.</text>
</comment>
<proteinExistence type="predicted"/>
<keyword evidence="2" id="KW-1185">Reference proteome</keyword>
<sequence>MRACRRFRDITQPLLYESFPGQPVATLPKLNRTLFARPDLACMVKNITIDDWELDVFQGDQWWETTISDVGMSSQLIEAIKSKAEAGSEDAQVALLLCLCTEVQAIDISIPIMFRRASIVGMLMTEIGQQRPNTLFRGTDQDIPPHMPASLPLRKLRDTIKRLTLFRISFQPEKLPFLPSLEEVCLWRCNIGDYLGAMLAGCVNLRSLKVVWAGSSVDHMHNVYPMDTVIDYQQIGDFINEHLTKLETLVLDPREAYLFGKSCKQLHSLNLSSMEHLKELTVEAQALWDQHVTDECPPWEIKAPLSRLKDILPYSLTKLAILADRRSDHIARYLIDAPTSFQSFHLDVPYLEVEPGLRELKKLFADLGRSADEIIGDPDVQRSSPVVGATTPKEQRIKLRGIFGLWLPESGQWPTIVIEKGGEMSKDADWEEWRKVIDQKIEVARGWFRYER</sequence>